<dbReference type="RefSeq" id="WP_273844884.1">
    <property type="nucleotide sequence ID" value="NZ_JAQQWT010000010.1"/>
</dbReference>
<name>A0ABV6NPP2_9BACI</name>
<comment type="caution">
    <text evidence="1">The sequence shown here is derived from an EMBL/GenBank/DDBJ whole genome shotgun (WGS) entry which is preliminary data.</text>
</comment>
<proteinExistence type="predicted"/>
<evidence type="ECO:0008006" key="3">
    <source>
        <dbReference type="Google" id="ProtNLM"/>
    </source>
</evidence>
<dbReference type="InterPro" id="IPR043148">
    <property type="entry name" value="TagF_C"/>
</dbReference>
<dbReference type="SUPFAM" id="SSF53756">
    <property type="entry name" value="UDP-Glycosyltransferase/glycogen phosphorylase"/>
    <property type="match status" value="1"/>
</dbReference>
<organism evidence="1 2">
    <name type="scientific">Halalkalibacter alkalisediminis</name>
    <dbReference type="NCBI Taxonomy" id="935616"/>
    <lineage>
        <taxon>Bacteria</taxon>
        <taxon>Bacillati</taxon>
        <taxon>Bacillota</taxon>
        <taxon>Bacilli</taxon>
        <taxon>Bacillales</taxon>
        <taxon>Bacillaceae</taxon>
        <taxon>Halalkalibacter</taxon>
    </lineage>
</organism>
<dbReference type="Pfam" id="PF05159">
    <property type="entry name" value="Capsule_synth"/>
    <property type="match status" value="1"/>
</dbReference>
<sequence>MDFHLKYYWSLYLEFIEVFKELNYKGILLPILLNFSELIKENVAIQEEMKKAYFLDNLKNKIYLEKQIQPYFDQYKPFRRNSNVPAQKMGKVLLYEYVLRFPYHTLKNNFNPKNTIILRKERKMGTSKLLPTYFLDENKSNISALIKKMQVQAKDIFSSSSCHPVFKNIDFQERFNKAMPPLLNDLVTIGNFFNKVPISCVVVGTTEDPQSRSIVAVASTKGIPSICMQHGLIIREDGYLPVISTKQAVYGEFEKKWYLSKGVSESQIEIVGHPRFDEIFTKQFSGSLQRELNLNIEKKRVLLATQPSDRSKWGKLINHLIKDPSIEVIIKPHPLEINNKDYLYYKMLSSKYRRVKLILNKKLHLYDVLSNVNVVVVSASTVGLEGMLFGKPVAVLKGTATNYYNSLGDFVQSDPSILAKKIKRVLNEVSIKKRYEKRRKEFISYAYPQKYSVNRLLKLMDKLINEN</sequence>
<accession>A0ABV6NPP2</accession>
<dbReference type="Gene3D" id="3.40.50.12580">
    <property type="match status" value="1"/>
</dbReference>
<dbReference type="EMBL" id="JBHLTR010000131">
    <property type="protein sequence ID" value="MFC0562369.1"/>
    <property type="molecule type" value="Genomic_DNA"/>
</dbReference>
<dbReference type="Proteomes" id="UP001589833">
    <property type="component" value="Unassembled WGS sequence"/>
</dbReference>
<evidence type="ECO:0000313" key="1">
    <source>
        <dbReference type="EMBL" id="MFC0562369.1"/>
    </source>
</evidence>
<protein>
    <recommendedName>
        <fullName evidence="3">Spore coat protein</fullName>
    </recommendedName>
</protein>
<keyword evidence="2" id="KW-1185">Reference proteome</keyword>
<gene>
    <name evidence="1" type="ORF">ACFFH4_26415</name>
</gene>
<reference evidence="1 2" key="1">
    <citation type="submission" date="2024-09" db="EMBL/GenBank/DDBJ databases">
        <authorList>
            <person name="Sun Q."/>
            <person name="Mori K."/>
        </authorList>
    </citation>
    <scope>NUCLEOTIDE SEQUENCE [LARGE SCALE GENOMIC DNA]</scope>
    <source>
        <strain evidence="1 2">NCAIM B.02301</strain>
    </source>
</reference>
<evidence type="ECO:0000313" key="2">
    <source>
        <dbReference type="Proteomes" id="UP001589833"/>
    </source>
</evidence>
<dbReference type="InterPro" id="IPR007833">
    <property type="entry name" value="Capsule_polysaccharide_synth"/>
</dbReference>